<dbReference type="EMBL" id="CP060716">
    <property type="protein sequence ID" value="QNN63727.1"/>
    <property type="molecule type" value="Genomic_DNA"/>
</dbReference>
<evidence type="ECO:0000313" key="2">
    <source>
        <dbReference type="Proteomes" id="UP000515934"/>
    </source>
</evidence>
<dbReference type="KEGG" id="ldn:H9L06_05425"/>
<organism evidence="1 2">
    <name type="scientific">Leucobacter denitrificans</name>
    <dbReference type="NCBI Taxonomy" id="683042"/>
    <lineage>
        <taxon>Bacteria</taxon>
        <taxon>Bacillati</taxon>
        <taxon>Actinomycetota</taxon>
        <taxon>Actinomycetes</taxon>
        <taxon>Micrococcales</taxon>
        <taxon>Microbacteriaceae</taxon>
        <taxon>Leucobacter</taxon>
    </lineage>
</organism>
<proteinExistence type="predicted"/>
<accession>A0A7G9S7A2</accession>
<evidence type="ECO:0008006" key="3">
    <source>
        <dbReference type="Google" id="ProtNLM"/>
    </source>
</evidence>
<dbReference type="RefSeq" id="WP_187556185.1">
    <property type="nucleotide sequence ID" value="NZ_CP060716.1"/>
</dbReference>
<dbReference type="AlphaFoldDB" id="A0A7G9S7A2"/>
<keyword evidence="2" id="KW-1185">Reference proteome</keyword>
<dbReference type="Proteomes" id="UP000515934">
    <property type="component" value="Chromosome"/>
</dbReference>
<reference evidence="1 2" key="1">
    <citation type="submission" date="2020-08" db="EMBL/GenBank/DDBJ databases">
        <title>Genome sequence of Leucobacter denitrificans KACC 14055T.</title>
        <authorList>
            <person name="Hyun D.-W."/>
            <person name="Bae J.-W."/>
        </authorList>
    </citation>
    <scope>NUCLEOTIDE SEQUENCE [LARGE SCALE GENOMIC DNA]</scope>
    <source>
        <strain evidence="1 2">KACC 14055</strain>
    </source>
</reference>
<protein>
    <recommendedName>
        <fullName evidence="3">TetR family transcriptional regulator</fullName>
    </recommendedName>
</protein>
<sequence>MTNTSLWQVERVCVELSRDSRRVTFTAIAKLTGIARSTLYRNPTLHAMIAHYRSNTPDPGMTALTDELVTLRATVETLAKTVQNHETMIRQIARN</sequence>
<gene>
    <name evidence="1" type="ORF">H9L06_05425</name>
</gene>
<name>A0A7G9S7A2_9MICO</name>
<evidence type="ECO:0000313" key="1">
    <source>
        <dbReference type="EMBL" id="QNN63727.1"/>
    </source>
</evidence>